<dbReference type="GO" id="GO:0006270">
    <property type="term" value="P:DNA replication initiation"/>
    <property type="evidence" value="ECO:0007669"/>
    <property type="project" value="TreeGrafter"/>
</dbReference>
<protein>
    <recommendedName>
        <fullName evidence="11">PHD-type domain-containing protein</fullName>
    </recommendedName>
</protein>
<evidence type="ECO:0000313" key="12">
    <source>
        <dbReference type="EMBL" id="CAI4210659.1"/>
    </source>
</evidence>
<evidence type="ECO:0000256" key="4">
    <source>
        <dbReference type="ARBA" id="ARBA00022723"/>
    </source>
</evidence>
<keyword evidence="4" id="KW-0479">Metal-binding</keyword>
<evidence type="ECO:0000259" key="11">
    <source>
        <dbReference type="PROSITE" id="PS50016"/>
    </source>
</evidence>
<dbReference type="InterPro" id="IPR032705">
    <property type="entry name" value="ORC4_C"/>
</dbReference>
<dbReference type="AlphaFoldDB" id="A0A9P1GUS4"/>
<dbReference type="GO" id="GO:0005664">
    <property type="term" value="C:nuclear origin of replication recognition complex"/>
    <property type="evidence" value="ECO:0007669"/>
    <property type="project" value="TreeGrafter"/>
</dbReference>
<dbReference type="SMART" id="SM00249">
    <property type="entry name" value="PHD"/>
    <property type="match status" value="1"/>
</dbReference>
<dbReference type="Pfam" id="PF14629">
    <property type="entry name" value="ORC4_C"/>
    <property type="match status" value="1"/>
</dbReference>
<evidence type="ECO:0000256" key="10">
    <source>
        <dbReference type="SAM" id="MobiDB-lite"/>
    </source>
</evidence>
<name>A0A9P1GUS4_9PEZI</name>
<comment type="subcellular location">
    <subcellularLocation>
        <location evidence="1">Nucleus</location>
    </subcellularLocation>
</comment>
<evidence type="ECO:0000256" key="1">
    <source>
        <dbReference type="ARBA" id="ARBA00004123"/>
    </source>
</evidence>
<dbReference type="InterPro" id="IPR027417">
    <property type="entry name" value="P-loop_NTPase"/>
</dbReference>
<reference evidence="12" key="1">
    <citation type="submission" date="2022-11" db="EMBL/GenBank/DDBJ databases">
        <authorList>
            <person name="Scott C."/>
            <person name="Bruce N."/>
        </authorList>
    </citation>
    <scope>NUCLEOTIDE SEQUENCE</scope>
</reference>
<feature type="compositionally biased region" description="Polar residues" evidence="10">
    <location>
        <begin position="15"/>
        <end position="26"/>
    </location>
</feature>
<proteinExistence type="inferred from homology"/>
<dbReference type="InterPro" id="IPR013083">
    <property type="entry name" value="Znf_RING/FYVE/PHD"/>
</dbReference>
<dbReference type="CDD" id="cd15492">
    <property type="entry name" value="PHD_BRPF_JADE_like"/>
    <property type="match status" value="1"/>
</dbReference>
<dbReference type="PANTHER" id="PTHR12087">
    <property type="entry name" value="ORIGIN RECOGNITION COMPLEX SUBUNIT 4"/>
    <property type="match status" value="1"/>
</dbReference>
<dbReference type="PROSITE" id="PS01359">
    <property type="entry name" value="ZF_PHD_1"/>
    <property type="match status" value="1"/>
</dbReference>
<evidence type="ECO:0000256" key="6">
    <source>
        <dbReference type="ARBA" id="ARBA00022833"/>
    </source>
</evidence>
<sequence length="819" mass="89246">MDENGGSVRRKRGRQSSVSNASTPGSATKKRKLDDGEAAATETNGSETGRGRGGRRSFMAALSDAISLARGQKKVKESQSQENLRADSKDESPTKAATMPAKRGRPRPSILGEKGKSVYDFPGSDGETTAAATITTEKTMPRKASRKTAGSQNTTPTSKKRTARGAATADLMDVDDVDPYGTLEREQLSGTPSRGRLGKTGLANGAQTSPLKSILTPSRKGNDDTPRRRKSVAFGLDKGRKDVEIFFEDLPTTKSKATPKLRGLEKEVDATAEIGKGKEEEPQEEEEDDEVCEICLKPDSKAPNEIIFCDNCDLGYHQKCHNVPSIPEGDWLCKNCSQEDISKTPQKAASSAAINVVPVPADAPDIPNLDKHLPALQRILMDRCTGQRRLRLTGLDEAYGKVGDIVEQTITSGEGNSMLLIGSRGWAKQLHWWQVIEKVIADMGKKHPGDFHVVRLNGFIHTDDKLAIRDTWRQLGKEMEVDDDIVHRTSYADTMMSLLALLSHPSEITGEDEGLISQAVIFVIDEFDQFAYHPRQTLLYNLFDIAQARKAPIAVLGCTSRVDVVEMLEKRVKSRFSHRFVYVAPARSLTGFWEVCRQGLVVDKDDAAEEGMDTELEGFDEFMEYWAKKIDRLYKQEAFKLLLLGQYYLSKSVMGFLGLCVLPLAALSPSNVGLQIPRAASVAALAAPMSKLHLLRSLSDLDLGLLIAAARLDIIAHTDAVNFAMAYDEYSSLMGRQRVQSASAGMLAVGGGVRVWGRGVAATSWERLIDASLLVPAGLGGGKGAGGLEAKMWVVDVSLPEIAASVKLSVVLARWCKEI</sequence>
<dbReference type="SUPFAM" id="SSF52540">
    <property type="entry name" value="P-loop containing nucleoside triphosphate hydrolases"/>
    <property type="match status" value="1"/>
</dbReference>
<feature type="compositionally biased region" description="Basic and acidic residues" evidence="10">
    <location>
        <begin position="74"/>
        <end position="93"/>
    </location>
</feature>
<dbReference type="InterPro" id="IPR001965">
    <property type="entry name" value="Znf_PHD"/>
</dbReference>
<evidence type="ECO:0000256" key="3">
    <source>
        <dbReference type="ARBA" id="ARBA00022705"/>
    </source>
</evidence>
<dbReference type="OrthoDB" id="343623at2759"/>
<dbReference type="InterPro" id="IPR019786">
    <property type="entry name" value="Zinc_finger_PHD-type_CS"/>
</dbReference>
<organism evidence="12 13">
    <name type="scientific">Parascedosporium putredinis</name>
    <dbReference type="NCBI Taxonomy" id="1442378"/>
    <lineage>
        <taxon>Eukaryota</taxon>
        <taxon>Fungi</taxon>
        <taxon>Dikarya</taxon>
        <taxon>Ascomycota</taxon>
        <taxon>Pezizomycotina</taxon>
        <taxon>Sordariomycetes</taxon>
        <taxon>Hypocreomycetidae</taxon>
        <taxon>Microascales</taxon>
        <taxon>Microascaceae</taxon>
        <taxon>Parascedosporium</taxon>
    </lineage>
</organism>
<dbReference type="PANTHER" id="PTHR12087:SF0">
    <property type="entry name" value="ORIGIN RECOGNITION COMPLEX SUBUNIT 4"/>
    <property type="match status" value="1"/>
</dbReference>
<keyword evidence="13" id="KW-1185">Reference proteome</keyword>
<dbReference type="InterPro" id="IPR011011">
    <property type="entry name" value="Znf_FYVE_PHD"/>
</dbReference>
<evidence type="ECO:0000313" key="13">
    <source>
        <dbReference type="Proteomes" id="UP000838763"/>
    </source>
</evidence>
<evidence type="ECO:0000256" key="2">
    <source>
        <dbReference type="ARBA" id="ARBA00005334"/>
    </source>
</evidence>
<dbReference type="SUPFAM" id="SSF57903">
    <property type="entry name" value="FYVE/PHD zinc finger"/>
    <property type="match status" value="1"/>
</dbReference>
<dbReference type="InterPro" id="IPR016527">
    <property type="entry name" value="ORC4"/>
</dbReference>
<keyword evidence="7" id="KW-0238">DNA-binding</keyword>
<dbReference type="InterPro" id="IPR019787">
    <property type="entry name" value="Znf_PHD-finger"/>
</dbReference>
<feature type="region of interest" description="Disordered" evidence="10">
    <location>
        <begin position="1"/>
        <end position="230"/>
    </location>
</feature>
<evidence type="ECO:0000256" key="7">
    <source>
        <dbReference type="ARBA" id="ARBA00023125"/>
    </source>
</evidence>
<evidence type="ECO:0000256" key="5">
    <source>
        <dbReference type="ARBA" id="ARBA00022771"/>
    </source>
</evidence>
<accession>A0A9P1GUS4</accession>
<keyword evidence="6" id="KW-0862">Zinc</keyword>
<gene>
    <name evidence="12" type="ORF">PPNO1_LOCUS460</name>
</gene>
<dbReference type="FunFam" id="3.40.50.300:FF:001597">
    <property type="entry name" value="Origin recognition complex subunit Orc4"/>
    <property type="match status" value="1"/>
</dbReference>
<keyword evidence="5 9" id="KW-0863">Zinc-finger</keyword>
<dbReference type="GO" id="GO:0003688">
    <property type="term" value="F:DNA replication origin binding"/>
    <property type="evidence" value="ECO:0007669"/>
    <property type="project" value="TreeGrafter"/>
</dbReference>
<comment type="similarity">
    <text evidence="2">Belongs to the ORC4 family.</text>
</comment>
<evidence type="ECO:0000256" key="9">
    <source>
        <dbReference type="PROSITE-ProRule" id="PRU00146"/>
    </source>
</evidence>
<comment type="caution">
    <text evidence="12">The sequence shown here is derived from an EMBL/GenBank/DDBJ whole genome shotgun (WGS) entry which is preliminary data.</text>
</comment>
<dbReference type="Proteomes" id="UP000838763">
    <property type="component" value="Unassembled WGS sequence"/>
</dbReference>
<feature type="domain" description="PHD-type" evidence="11">
    <location>
        <begin position="289"/>
        <end position="339"/>
    </location>
</feature>
<keyword evidence="3" id="KW-0235">DNA replication</keyword>
<dbReference type="Gene3D" id="3.40.50.300">
    <property type="entry name" value="P-loop containing nucleotide triphosphate hydrolases"/>
    <property type="match status" value="1"/>
</dbReference>
<evidence type="ECO:0000256" key="8">
    <source>
        <dbReference type="ARBA" id="ARBA00023242"/>
    </source>
</evidence>
<dbReference type="PROSITE" id="PS50016">
    <property type="entry name" value="ZF_PHD_2"/>
    <property type="match status" value="1"/>
</dbReference>
<dbReference type="GO" id="GO:0008270">
    <property type="term" value="F:zinc ion binding"/>
    <property type="evidence" value="ECO:0007669"/>
    <property type="project" value="UniProtKB-KW"/>
</dbReference>
<dbReference type="Pfam" id="PF00628">
    <property type="entry name" value="PHD"/>
    <property type="match status" value="1"/>
</dbReference>
<keyword evidence="8" id="KW-0539">Nucleus</keyword>
<dbReference type="EMBL" id="CALLCH030000001">
    <property type="protein sequence ID" value="CAI4210659.1"/>
    <property type="molecule type" value="Genomic_DNA"/>
</dbReference>
<feature type="compositionally biased region" description="Polar residues" evidence="10">
    <location>
        <begin position="148"/>
        <end position="157"/>
    </location>
</feature>
<dbReference type="Gene3D" id="3.30.40.10">
    <property type="entry name" value="Zinc/RING finger domain, C3HC4 (zinc finger)"/>
    <property type="match status" value="1"/>
</dbReference>